<sequence>MNGDSQSKVRDEYSQRIKNLILGPGSENISRSNESEIISENPKTRYVSGILYSSESPDSDDTAEVEKSGDAIEDPIAVDNNFQASSMGITFYCKSDVSDLEVNIKTATYNKIPKPFLDVSPNVFSEISNYHKLTFLEFNLKDKSIAVLGKTPKELRANHDSLKKFIAEKRFGDLSQKSVDSLAFLSNVYYKRVFYNRTPHNIKAHINIKRDGSNKTIIDNSTNNDGIRMEVFDKVQSLSVKNLGTIKTITIVIKNLSEFPLFQSQIIINQQNGIKFYASEDIKIPNLGKLTYEDAMNVFLYRNRKTYATGHGVSGCWEFDGKSISSIFTSFIPSYEILPISTTIDDIDASILDPTSYIRNDYQEQLDKLSNFIEMYRQWIDKTKTASQSLQIEFQKYSDDNINNCYKCLKRMHTTLNFLKNNLNAFKAFNIANETILLQRMGSYHEKEKSYETKDYSNVHFHWRPFQLAFILNSLESVLNPKSKYRNDLDLIWVPTGGGKTEAYLFAISAVIAYRRLTNKDGYEGVTVIMRYTLRLLTSQQFERASKMICALEYIRRNYDDHILGDSEISIGLWIGGGTENHLSRAKSDFKAMMQSHNKDDIQKKNKFQLLTCPWCNQKHSLIPDIQDIHKKIKWGYKSITNRSSDYNMCCMTKDCPFNNGLPIYVVDESIYKVRPTLIFGTVDKFAQVPLNESAQHLFGSDDNNRYHRPDLIVQDELHLISGPLGSIVGLYEAGFDYIFRDNSTEEGPKYIASTATIRNAEEQVKGIFDRRVQQFPPQGITSSDNYFIRDSNEGHGRKYFGIMGTGKSQMTVEVHILAAMLQCAVDLGHGCDAEELYWTIAGYFNSLRELGKASTLLRDDVRDYLRELKKRLCIPNEKFRELSDFNAKELTSRIEGNQIPEIIKELEIMHNDQSEVENKQYAVDTLLATNMLSVGIDISRLNAMLVVGQPKLTSEYIQATSRVGRKTLGAVFTLYNSTRSRDRSHYETFQAYHQSLYKYVEPSSVTPFSVPAMKRCIPGVMAAMLRNTVEQLSGDKCAINILEDNNNQQLERTKKFLNDRVKHSEDKYHLYQNGAQEIINNFINKWRKLATDSQDLEFQYFKYPMVSSQYPGNLLLRSFNDNSHKEASHVMESMRNVDDVSFVNIKEDEES</sequence>
<dbReference type="Gene3D" id="3.40.50.300">
    <property type="entry name" value="P-loop containing nucleotide triphosphate hydrolases"/>
    <property type="match status" value="2"/>
</dbReference>
<dbReference type="OrthoDB" id="713315at2"/>
<dbReference type="GeneID" id="98309046"/>
<dbReference type="PROSITE" id="PS51194">
    <property type="entry name" value="HELICASE_CTER"/>
    <property type="match status" value="1"/>
</dbReference>
<dbReference type="Proteomes" id="UP000051166">
    <property type="component" value="Unassembled WGS sequence"/>
</dbReference>
<accession>A0A0R1UVM7</accession>
<evidence type="ECO:0000313" key="2">
    <source>
        <dbReference type="EMBL" id="KRL97249.1"/>
    </source>
</evidence>
<dbReference type="GO" id="GO:0006289">
    <property type="term" value="P:nucleotide-excision repair"/>
    <property type="evidence" value="ECO:0007669"/>
    <property type="project" value="TreeGrafter"/>
</dbReference>
<proteinExistence type="predicted"/>
<dbReference type="SMART" id="SM00490">
    <property type="entry name" value="HELICc"/>
    <property type="match status" value="1"/>
</dbReference>
<dbReference type="EMBL" id="AZFQ01000053">
    <property type="protein sequence ID" value="KRL97249.1"/>
    <property type="molecule type" value="Genomic_DNA"/>
</dbReference>
<dbReference type="PANTHER" id="PTHR47957:SF3">
    <property type="entry name" value="ATP-DEPENDENT HELICASE HRQ1"/>
    <property type="match status" value="1"/>
</dbReference>
<dbReference type="Pfam" id="PF00271">
    <property type="entry name" value="Helicase_C"/>
    <property type="match status" value="1"/>
</dbReference>
<dbReference type="InterPro" id="IPR027417">
    <property type="entry name" value="P-loop_NTPase"/>
</dbReference>
<dbReference type="InterPro" id="IPR001650">
    <property type="entry name" value="Helicase_C-like"/>
</dbReference>
<dbReference type="GO" id="GO:0043138">
    <property type="term" value="F:3'-5' DNA helicase activity"/>
    <property type="evidence" value="ECO:0007669"/>
    <property type="project" value="TreeGrafter"/>
</dbReference>
<dbReference type="STRING" id="1423801.FD50_GL001807"/>
<dbReference type="CDD" id="cd18785">
    <property type="entry name" value="SF2_C"/>
    <property type="match status" value="1"/>
</dbReference>
<comment type="caution">
    <text evidence="2">The sequence shown here is derived from an EMBL/GenBank/DDBJ whole genome shotgun (WGS) entry which is preliminary data.</text>
</comment>
<keyword evidence="2" id="KW-0547">Nucleotide-binding</keyword>
<reference evidence="2 3" key="1">
    <citation type="journal article" date="2015" name="Genome Announc.">
        <title>Expanding the biotechnology potential of lactobacilli through comparative genomics of 213 strains and associated genera.</title>
        <authorList>
            <person name="Sun Z."/>
            <person name="Harris H.M."/>
            <person name="McCann A."/>
            <person name="Guo C."/>
            <person name="Argimon S."/>
            <person name="Zhang W."/>
            <person name="Yang X."/>
            <person name="Jeffery I.B."/>
            <person name="Cooney J.C."/>
            <person name="Kagawa T.F."/>
            <person name="Liu W."/>
            <person name="Song Y."/>
            <person name="Salvetti E."/>
            <person name="Wrobel A."/>
            <person name="Rasinkangas P."/>
            <person name="Parkhill J."/>
            <person name="Rea M.C."/>
            <person name="O'Sullivan O."/>
            <person name="Ritari J."/>
            <person name="Douillard F.P."/>
            <person name="Paul Ross R."/>
            <person name="Yang R."/>
            <person name="Briner A.E."/>
            <person name="Felis G.E."/>
            <person name="de Vos W.M."/>
            <person name="Barrangou R."/>
            <person name="Klaenhammer T.R."/>
            <person name="Caufield P.W."/>
            <person name="Cui Y."/>
            <person name="Zhang H."/>
            <person name="O'Toole P.W."/>
        </authorList>
    </citation>
    <scope>NUCLEOTIDE SEQUENCE [LARGE SCALE GENOMIC DNA]</scope>
    <source>
        <strain evidence="2 3">DSM 16230</strain>
    </source>
</reference>
<organism evidence="2 3">
    <name type="scientific">Liquorilactobacillus satsumensis DSM 16230 = JCM 12392</name>
    <dbReference type="NCBI Taxonomy" id="1423801"/>
    <lineage>
        <taxon>Bacteria</taxon>
        <taxon>Bacillati</taxon>
        <taxon>Bacillota</taxon>
        <taxon>Bacilli</taxon>
        <taxon>Lactobacillales</taxon>
        <taxon>Lactobacillaceae</taxon>
        <taxon>Liquorilactobacillus</taxon>
    </lineage>
</organism>
<dbReference type="PATRIC" id="fig|1423801.4.peg.1849"/>
<dbReference type="GO" id="GO:0036297">
    <property type="term" value="P:interstrand cross-link repair"/>
    <property type="evidence" value="ECO:0007669"/>
    <property type="project" value="TreeGrafter"/>
</dbReference>
<dbReference type="SUPFAM" id="SSF52540">
    <property type="entry name" value="P-loop containing nucleoside triphosphate hydrolases"/>
    <property type="match status" value="2"/>
</dbReference>
<dbReference type="AlphaFoldDB" id="A0A0R1UVM7"/>
<keyword evidence="2" id="KW-0347">Helicase</keyword>
<feature type="domain" description="Helicase C-terminal" evidence="1">
    <location>
        <begin position="861"/>
        <end position="1015"/>
    </location>
</feature>
<name>A0A0R1UVM7_9LACO</name>
<keyword evidence="2" id="KW-0067">ATP-binding</keyword>
<keyword evidence="3" id="KW-1185">Reference proteome</keyword>
<dbReference type="RefSeq" id="WP_056961624.1">
    <property type="nucleotide sequence ID" value="NZ_AZFQ01000053.1"/>
</dbReference>
<gene>
    <name evidence="2" type="ORF">FD50_GL001807</name>
</gene>
<dbReference type="PANTHER" id="PTHR47957">
    <property type="entry name" value="ATP-DEPENDENT HELICASE HRQ1"/>
    <property type="match status" value="1"/>
</dbReference>
<keyword evidence="2" id="KW-0378">Hydrolase</keyword>
<protein>
    <submittedName>
        <fullName evidence="2">Helicase protein</fullName>
    </submittedName>
</protein>
<evidence type="ECO:0000259" key="1">
    <source>
        <dbReference type="PROSITE" id="PS51194"/>
    </source>
</evidence>
<evidence type="ECO:0000313" key="3">
    <source>
        <dbReference type="Proteomes" id="UP000051166"/>
    </source>
</evidence>